<feature type="compositionally biased region" description="Low complexity" evidence="1">
    <location>
        <begin position="42"/>
        <end position="66"/>
    </location>
</feature>
<dbReference type="Proteomes" id="UP000287177">
    <property type="component" value="Unassembled WGS sequence"/>
</dbReference>
<dbReference type="EMBL" id="ATDN01000067">
    <property type="protein sequence ID" value="RWA16042.1"/>
    <property type="molecule type" value="Genomic_DNA"/>
</dbReference>
<organism evidence="3 4">
    <name type="scientific">Mycolicibacterium elephantis DSM 44368</name>
    <dbReference type="NCBI Taxonomy" id="1335622"/>
    <lineage>
        <taxon>Bacteria</taxon>
        <taxon>Bacillati</taxon>
        <taxon>Actinomycetota</taxon>
        <taxon>Actinomycetes</taxon>
        <taxon>Mycobacteriales</taxon>
        <taxon>Mycobacteriaceae</taxon>
        <taxon>Mycolicibacterium</taxon>
    </lineage>
</organism>
<feature type="region of interest" description="Disordered" evidence="1">
    <location>
        <begin position="36"/>
        <end position="84"/>
    </location>
</feature>
<sequence length="135" mass="13654">MKYTHGRGARIALMASAAPVLAALIVFNPFIASADTGEEDQTSTGPSSGISISSGPVTGSTGTIVVTDDKPVGGLVTPGVDTSTDIVNTEPKVTIGDGRNGVENPEWIPDIGVDAPNASDAPARTPFDVFFGVSP</sequence>
<dbReference type="AlphaFoldDB" id="A0A439DMI1"/>
<feature type="signal peptide" evidence="2">
    <location>
        <begin position="1"/>
        <end position="34"/>
    </location>
</feature>
<evidence type="ECO:0000256" key="2">
    <source>
        <dbReference type="SAM" id="SignalP"/>
    </source>
</evidence>
<reference evidence="3 4" key="1">
    <citation type="submission" date="2013-06" db="EMBL/GenBank/DDBJ databases">
        <title>The draft sequence of the Mycobacterium elephantis genome.</title>
        <authorList>
            <person name="Pettersson F.B."/>
            <person name="Das S."/>
            <person name="Dasgupta S."/>
            <person name="Bhattacharya A."/>
            <person name="Kirsebom L.A."/>
        </authorList>
    </citation>
    <scope>NUCLEOTIDE SEQUENCE [LARGE SCALE GENOMIC DNA]</scope>
    <source>
        <strain evidence="3 4">DSM 44368</strain>
    </source>
</reference>
<keyword evidence="4" id="KW-1185">Reference proteome</keyword>
<name>A0A439DMI1_9MYCO</name>
<feature type="chain" id="PRO_5019210010" evidence="2">
    <location>
        <begin position="35"/>
        <end position="135"/>
    </location>
</feature>
<accession>A0A439DMI1</accession>
<gene>
    <name evidence="3" type="ORF">MELE44368_08355</name>
</gene>
<keyword evidence="2" id="KW-0732">Signal</keyword>
<comment type="caution">
    <text evidence="3">The sequence shown here is derived from an EMBL/GenBank/DDBJ whole genome shotgun (WGS) entry which is preliminary data.</text>
</comment>
<protein>
    <submittedName>
        <fullName evidence="3">Uncharacterized protein</fullName>
    </submittedName>
</protein>
<proteinExistence type="predicted"/>
<evidence type="ECO:0000256" key="1">
    <source>
        <dbReference type="SAM" id="MobiDB-lite"/>
    </source>
</evidence>
<evidence type="ECO:0000313" key="4">
    <source>
        <dbReference type="Proteomes" id="UP000287177"/>
    </source>
</evidence>
<evidence type="ECO:0000313" key="3">
    <source>
        <dbReference type="EMBL" id="RWA16042.1"/>
    </source>
</evidence>
<dbReference type="RefSeq" id="WP_128110872.1">
    <property type="nucleotide sequence ID" value="NZ_ATDN01000067.1"/>
</dbReference>